<dbReference type="Proteomes" id="UP000770717">
    <property type="component" value="Unassembled WGS sequence"/>
</dbReference>
<dbReference type="OrthoDB" id="9216466at2759"/>
<sequence length="128" mass="14271">MMRRRPLTQNTSMIETAGFAHVTDKPLLNPHLEMFVDGFRYLNDEGRFVTGFEVVTLNEMLVQKPLPPYMSAQEADLRALTEACTKVPLLTSTLIPGTPLVLHTIMDPSGGPGAFSRHKASPLRMVYQ</sequence>
<reference evidence="1" key="1">
    <citation type="thesis" date="2020" institute="ProQuest LLC" country="789 East Eisenhower Parkway, Ann Arbor, MI, USA">
        <title>Comparative Genomics and Chromosome Evolution.</title>
        <authorList>
            <person name="Mudd A.B."/>
        </authorList>
    </citation>
    <scope>NUCLEOTIDE SEQUENCE</scope>
    <source>
        <strain evidence="1">HN-11 Male</strain>
        <tissue evidence="1">Kidney and liver</tissue>
    </source>
</reference>
<dbReference type="InterPro" id="IPR036397">
    <property type="entry name" value="RNaseH_sf"/>
</dbReference>
<organism evidence="1 2">
    <name type="scientific">Eleutherodactylus coqui</name>
    <name type="common">Puerto Rican coqui</name>
    <dbReference type="NCBI Taxonomy" id="57060"/>
    <lineage>
        <taxon>Eukaryota</taxon>
        <taxon>Metazoa</taxon>
        <taxon>Chordata</taxon>
        <taxon>Craniata</taxon>
        <taxon>Vertebrata</taxon>
        <taxon>Euteleostomi</taxon>
        <taxon>Amphibia</taxon>
        <taxon>Batrachia</taxon>
        <taxon>Anura</taxon>
        <taxon>Neobatrachia</taxon>
        <taxon>Hyloidea</taxon>
        <taxon>Eleutherodactylidae</taxon>
        <taxon>Eleutherodactylinae</taxon>
        <taxon>Eleutherodactylus</taxon>
        <taxon>Eleutherodactylus</taxon>
    </lineage>
</organism>
<protein>
    <submittedName>
        <fullName evidence="1">Uncharacterized protein</fullName>
    </submittedName>
</protein>
<accession>A0A8J6BKI4</accession>
<comment type="caution">
    <text evidence="1">The sequence shown here is derived from an EMBL/GenBank/DDBJ whole genome shotgun (WGS) entry which is preliminary data.</text>
</comment>
<keyword evidence="2" id="KW-1185">Reference proteome</keyword>
<dbReference type="Gene3D" id="3.30.420.10">
    <property type="entry name" value="Ribonuclease H-like superfamily/Ribonuclease H"/>
    <property type="match status" value="1"/>
</dbReference>
<gene>
    <name evidence="1" type="ORF">GDO78_015624</name>
</gene>
<evidence type="ECO:0000313" key="2">
    <source>
        <dbReference type="Proteomes" id="UP000770717"/>
    </source>
</evidence>
<proteinExistence type="predicted"/>
<dbReference type="EMBL" id="WNTK01016057">
    <property type="protein sequence ID" value="KAG9461833.1"/>
    <property type="molecule type" value="Genomic_DNA"/>
</dbReference>
<dbReference type="AlphaFoldDB" id="A0A8J6BKI4"/>
<dbReference type="GO" id="GO:0003676">
    <property type="term" value="F:nucleic acid binding"/>
    <property type="evidence" value="ECO:0007669"/>
    <property type="project" value="InterPro"/>
</dbReference>
<name>A0A8J6BKI4_ELECQ</name>
<evidence type="ECO:0000313" key="1">
    <source>
        <dbReference type="EMBL" id="KAG9461833.1"/>
    </source>
</evidence>